<dbReference type="PANTHER" id="PTHR33936:SF24">
    <property type="entry name" value="C2H2-TYPE DOMAIN-CONTAINING PROTEIN"/>
    <property type="match status" value="1"/>
</dbReference>
<evidence type="ECO:0000313" key="1">
    <source>
        <dbReference type="EMBL" id="KAF6208192.1"/>
    </source>
</evidence>
<comment type="caution">
    <text evidence="1">The sequence shown here is derived from an EMBL/GenBank/DDBJ whole genome shotgun (WGS) entry which is preliminary data.</text>
</comment>
<protein>
    <submittedName>
        <fullName evidence="1">Uncharacterized protein</fullName>
    </submittedName>
</protein>
<dbReference type="AlphaFoldDB" id="A0A8S9XGS5"/>
<accession>A0A8S9XGS5</accession>
<dbReference type="Proteomes" id="UP000466442">
    <property type="component" value="Unassembled WGS sequence"/>
</dbReference>
<evidence type="ECO:0000313" key="2">
    <source>
        <dbReference type="Proteomes" id="UP000466442"/>
    </source>
</evidence>
<keyword evidence="2" id="KW-1185">Reference proteome</keyword>
<organism evidence="1 2">
    <name type="scientific">Apolygus lucorum</name>
    <name type="common">Small green plant bug</name>
    <name type="synonym">Lygocoris lucorum</name>
    <dbReference type="NCBI Taxonomy" id="248454"/>
    <lineage>
        <taxon>Eukaryota</taxon>
        <taxon>Metazoa</taxon>
        <taxon>Ecdysozoa</taxon>
        <taxon>Arthropoda</taxon>
        <taxon>Hexapoda</taxon>
        <taxon>Insecta</taxon>
        <taxon>Pterygota</taxon>
        <taxon>Neoptera</taxon>
        <taxon>Paraneoptera</taxon>
        <taxon>Hemiptera</taxon>
        <taxon>Heteroptera</taxon>
        <taxon>Panheteroptera</taxon>
        <taxon>Cimicomorpha</taxon>
        <taxon>Miridae</taxon>
        <taxon>Mirini</taxon>
        <taxon>Apolygus</taxon>
    </lineage>
</organism>
<dbReference type="PANTHER" id="PTHR33936">
    <property type="entry name" value="PROTEIN CBG17840"/>
    <property type="match status" value="1"/>
</dbReference>
<sequence length="175" mass="19934">MKFECHRSGFYKPTGTGIRHLKSSGSRKIDGYCPSYLKLNIEKDGKCAVTYFEKHWGHDVELQHLFLTADQHVTNKISEVCSGKKKDQNNLLLRLKQETLDLTKMVAQQVENSMSVEEIIAAKKLLTSVLPAMAAVRDVDGPNTKCNPQDNDLKRKIEPQTRFLNFHSTKKSKTR</sequence>
<dbReference type="OrthoDB" id="6779477at2759"/>
<name>A0A8S9XGS5_APOLU</name>
<dbReference type="InterPro" id="IPR052797">
    <property type="entry name" value="RegFact_GeneExpr_CellDeath"/>
</dbReference>
<dbReference type="EMBL" id="WIXP02000007">
    <property type="protein sequence ID" value="KAF6208192.1"/>
    <property type="molecule type" value="Genomic_DNA"/>
</dbReference>
<proteinExistence type="predicted"/>
<reference evidence="1" key="1">
    <citation type="journal article" date="2021" name="Mol. Ecol. Resour.">
        <title>Apolygus lucorum genome provides insights into omnivorousness and mesophyll feeding.</title>
        <authorList>
            <person name="Liu Y."/>
            <person name="Liu H."/>
            <person name="Wang H."/>
            <person name="Huang T."/>
            <person name="Liu B."/>
            <person name="Yang B."/>
            <person name="Yin L."/>
            <person name="Li B."/>
            <person name="Zhang Y."/>
            <person name="Zhang S."/>
            <person name="Jiang F."/>
            <person name="Zhang X."/>
            <person name="Ren Y."/>
            <person name="Wang B."/>
            <person name="Wang S."/>
            <person name="Lu Y."/>
            <person name="Wu K."/>
            <person name="Fan W."/>
            <person name="Wang G."/>
        </authorList>
    </citation>
    <scope>NUCLEOTIDE SEQUENCE</scope>
    <source>
        <strain evidence="1">12Hb</strain>
    </source>
</reference>
<gene>
    <name evidence="1" type="ORF">GE061_016644</name>
</gene>